<evidence type="ECO:0000256" key="9">
    <source>
        <dbReference type="ARBA" id="ARBA00023136"/>
    </source>
</evidence>
<reference evidence="11" key="1">
    <citation type="journal article" date="2022" name="Int. J. Mol. Sci.">
        <title>Draft Genome of Tanacetum Coccineum: Genomic Comparison of Closely Related Tanacetum-Family Plants.</title>
        <authorList>
            <person name="Yamashiro T."/>
            <person name="Shiraishi A."/>
            <person name="Nakayama K."/>
            <person name="Satake H."/>
        </authorList>
    </citation>
    <scope>NUCLEOTIDE SEQUENCE</scope>
</reference>
<keyword evidence="7" id="KW-0408">Iron</keyword>
<evidence type="ECO:0000313" key="12">
    <source>
        <dbReference type="Proteomes" id="UP001151760"/>
    </source>
</evidence>
<reference evidence="11" key="2">
    <citation type="submission" date="2022-01" db="EMBL/GenBank/DDBJ databases">
        <authorList>
            <person name="Yamashiro T."/>
            <person name="Shiraishi A."/>
            <person name="Satake H."/>
            <person name="Nakayama K."/>
        </authorList>
    </citation>
    <scope>NUCLEOTIDE SEQUENCE</scope>
</reference>
<evidence type="ECO:0000256" key="2">
    <source>
        <dbReference type="ARBA" id="ARBA00004370"/>
    </source>
</evidence>
<comment type="cofactor">
    <cofactor evidence="1">
        <name>heme</name>
        <dbReference type="ChEBI" id="CHEBI:30413"/>
    </cofactor>
</comment>
<evidence type="ECO:0000256" key="4">
    <source>
        <dbReference type="ARBA" id="ARBA00022617"/>
    </source>
</evidence>
<gene>
    <name evidence="11" type="ORF">Tco_0893939</name>
</gene>
<keyword evidence="6" id="KW-0560">Oxidoreductase</keyword>
<organism evidence="11 12">
    <name type="scientific">Tanacetum coccineum</name>
    <dbReference type="NCBI Taxonomy" id="301880"/>
    <lineage>
        <taxon>Eukaryota</taxon>
        <taxon>Viridiplantae</taxon>
        <taxon>Streptophyta</taxon>
        <taxon>Embryophyta</taxon>
        <taxon>Tracheophyta</taxon>
        <taxon>Spermatophyta</taxon>
        <taxon>Magnoliopsida</taxon>
        <taxon>eudicotyledons</taxon>
        <taxon>Gunneridae</taxon>
        <taxon>Pentapetalae</taxon>
        <taxon>asterids</taxon>
        <taxon>campanulids</taxon>
        <taxon>Asterales</taxon>
        <taxon>Asteraceae</taxon>
        <taxon>Asteroideae</taxon>
        <taxon>Anthemideae</taxon>
        <taxon>Anthemidinae</taxon>
        <taxon>Tanacetum</taxon>
    </lineage>
</organism>
<dbReference type="InterPro" id="IPR036396">
    <property type="entry name" value="Cyt_P450_sf"/>
</dbReference>
<accession>A0ABQ5CD47</accession>
<keyword evidence="9" id="KW-0472">Membrane</keyword>
<evidence type="ECO:0000256" key="1">
    <source>
        <dbReference type="ARBA" id="ARBA00001971"/>
    </source>
</evidence>
<dbReference type="InterPro" id="IPR002401">
    <property type="entry name" value="Cyt_P450_E_grp-I"/>
</dbReference>
<keyword evidence="8" id="KW-0503">Monooxygenase</keyword>
<dbReference type="Gene3D" id="1.10.630.10">
    <property type="entry name" value="Cytochrome P450"/>
    <property type="match status" value="1"/>
</dbReference>
<proteinExistence type="inferred from homology"/>
<feature type="region of interest" description="Disordered" evidence="10">
    <location>
        <begin position="85"/>
        <end position="113"/>
    </location>
</feature>
<comment type="similarity">
    <text evidence="3">Belongs to the cytochrome P450 family.</text>
</comment>
<evidence type="ECO:0000256" key="6">
    <source>
        <dbReference type="ARBA" id="ARBA00023002"/>
    </source>
</evidence>
<evidence type="ECO:0000256" key="10">
    <source>
        <dbReference type="SAM" id="MobiDB-lite"/>
    </source>
</evidence>
<comment type="caution">
    <text evidence="11">The sequence shown here is derived from an EMBL/GenBank/DDBJ whole genome shotgun (WGS) entry which is preliminary data.</text>
</comment>
<dbReference type="CDD" id="cd20655">
    <property type="entry name" value="CYP93"/>
    <property type="match status" value="1"/>
</dbReference>
<evidence type="ECO:0000256" key="3">
    <source>
        <dbReference type="ARBA" id="ARBA00010617"/>
    </source>
</evidence>
<keyword evidence="4" id="KW-0349">Heme</keyword>
<keyword evidence="5" id="KW-0479">Metal-binding</keyword>
<evidence type="ECO:0000313" key="11">
    <source>
        <dbReference type="EMBL" id="GJT24002.1"/>
    </source>
</evidence>
<dbReference type="PROSITE" id="PS00086">
    <property type="entry name" value="CYTOCHROME_P450"/>
    <property type="match status" value="1"/>
</dbReference>
<keyword evidence="12" id="KW-1185">Reference proteome</keyword>
<dbReference type="SUPFAM" id="SSF48264">
    <property type="entry name" value="Cytochrome P450"/>
    <property type="match status" value="1"/>
</dbReference>
<dbReference type="PRINTS" id="PR00385">
    <property type="entry name" value="P450"/>
</dbReference>
<sequence>MPESRDRLSRPNDVAEAYARRRRTAERFGILPDESESDRTPFRWGSTPLTGGVSGQQIGLTQFNGRTTIRGGVTGKGLFGTTGTAYRHGGRSQNTPPSHGGGGIRRGRGGRTASQSVLPAWYPRTPLGDITHIVRAIERRRERLGESDGLTLGVPTPIRMYQDTADQDPSHSGAHLEHESLVTPKPKLAYKSFKPSNLGKAPLTFADLANRNSGDSEFITPQKRLLNSIDIIEKVVMQELNNLKRTPTAKKAEREKRVRTLMSMRIDDWRGIKSRLPPSPYALPIIGHLHLLAPIPHQALHKLSITYGPIFRFFLGSVPCLAVSSPELAKDFLRTYEASYLDRPRNATTVYLTYGSKDFMFAPFGPYWKLMKKLVMSDLLNGKTLDLLLPLRQDETNWFLHSLSQKAKHGKAVDVKGELMKLTNNVISRMLMSERCSEDENEADDMRKLVPEISEITGKFNLADYIWFLKNLDLQGYGKRVKEIHRRFDQLMERIISEHEDERTKKGNNEVRDLLDILLNISEDETMEMKLTKENIKAFILNLFVAGTDTSALTIEWALAELINHPRIMKKAVEEIDQVVGKNRLLEESDIPNLPYLQAIVKEALRLHPTAPMILRTSTEDCTVGGYLIPAQTLVFVNVWALGRDPQNWDDPLEFSPERFEGSQVDVRGQHFHMLPFGSGRRMCPGTSLAMQVAQVTLGVMVQCFEWKAGEKGDMAQVDMEEGHGITLPRANPLICVPVARLDSIIPSM</sequence>
<dbReference type="InterPro" id="IPR001128">
    <property type="entry name" value="Cyt_P450"/>
</dbReference>
<name>A0ABQ5CD47_9ASTR</name>
<feature type="region of interest" description="Disordered" evidence="10">
    <location>
        <begin position="20"/>
        <end position="51"/>
    </location>
</feature>
<dbReference type="PANTHER" id="PTHR47943:SF8">
    <property type="entry name" value="CYTOCHROME P450"/>
    <property type="match status" value="1"/>
</dbReference>
<dbReference type="Proteomes" id="UP001151760">
    <property type="component" value="Unassembled WGS sequence"/>
</dbReference>
<evidence type="ECO:0000256" key="5">
    <source>
        <dbReference type="ARBA" id="ARBA00022723"/>
    </source>
</evidence>
<evidence type="ECO:0000256" key="8">
    <source>
        <dbReference type="ARBA" id="ARBA00023033"/>
    </source>
</evidence>
<dbReference type="EMBL" id="BQNB010014099">
    <property type="protein sequence ID" value="GJT24002.1"/>
    <property type="molecule type" value="Genomic_DNA"/>
</dbReference>
<protein>
    <submittedName>
        <fullName evidence="11">Cytochrome P450 93A3-like protein</fullName>
    </submittedName>
</protein>
<dbReference type="InterPro" id="IPR017972">
    <property type="entry name" value="Cyt_P450_CS"/>
</dbReference>
<dbReference type="PRINTS" id="PR00463">
    <property type="entry name" value="EP450I"/>
</dbReference>
<comment type="subcellular location">
    <subcellularLocation>
        <location evidence="2">Membrane</location>
    </subcellularLocation>
</comment>
<dbReference type="Pfam" id="PF00067">
    <property type="entry name" value="p450"/>
    <property type="match status" value="1"/>
</dbReference>
<evidence type="ECO:0000256" key="7">
    <source>
        <dbReference type="ARBA" id="ARBA00023004"/>
    </source>
</evidence>
<dbReference type="PANTHER" id="PTHR47943">
    <property type="entry name" value="CYTOCHROME P450 93A3-LIKE"/>
    <property type="match status" value="1"/>
</dbReference>